<sequence>MPPETSRSSSLRANRKNNTVHDDELTFKRLKGEISCAECKRLKLKCDKKVPCGSCDRRGCPNICPNGTLSAGQGSRFILADTKDLHRKITEMSARIHQLEDGLAVSHGYQSNERHPLLCDELLEVKFWPDKKSNIPQHHESDDDTVERSLDAFGTLTIGGQGEAKYFGGSAGSEAMLVASLGWEDAERDDHTSFLPESVRDSIHELVWTELPPEMRAWALCEAYFEHAQWFLSPLSREEVISDYMRPVYNIRKEDGRRKYDPNDNSDANPHKLGVLFLVFSLGALMDLTLPPANAEAEKYYRLGRAAMSLRSLMDAPLLETVQGVALLSAYNHVSGRKASLDSAWSMSALSLKLAQSIGLHRDCARWGLDTKTIERRRHTFWAISAADSFLSLHTGRPPSCPLAYVDCEFPEDVDQTIDEDGKVQMGYQRWRFYIVKYWLLPVCEQMTKAKGPDYKTLLQLDAQILQNQAPKNFKFLVDPEEQERPSSIARAYLLSQFRLNTMMFIHRSFFAQAVLDHPTNPFRSPYAPSYLTAYRCASAQLASSIHFYNRLPELFIRLSSFWTHAFTGALIAGFVVSRTPHSGIATTAFIELNRAMDFFESAAHKNPRAFRALVILRKLKERAHKIYFESHSKAPSPSLLGPGASGDNDKHEGPDPLALFGGKAFVIPTPVLFQPRPEKPSDAGIPPPTDLYSAMQPMDSTPLNYGTFGVASPPPLPFGDFTDMPNMHWHPQDPANWVSSETPTFPESVPSHLFSDIPAIPATAPDQAGAVPPDPMDTPPLSFFGISQNSSGTEWQWASLLRDAGLLDGSQQQQPFEAGAGA</sequence>
<reference evidence="6 7" key="1">
    <citation type="journal article" date="2019" name="Nat. Ecol. Evol.">
        <title>Megaphylogeny resolves global patterns of mushroom evolution.</title>
        <authorList>
            <person name="Varga T."/>
            <person name="Krizsan K."/>
            <person name="Foldi C."/>
            <person name="Dima B."/>
            <person name="Sanchez-Garcia M."/>
            <person name="Sanchez-Ramirez S."/>
            <person name="Szollosi G.J."/>
            <person name="Szarkandi J.G."/>
            <person name="Papp V."/>
            <person name="Albert L."/>
            <person name="Andreopoulos W."/>
            <person name="Angelini C."/>
            <person name="Antonin V."/>
            <person name="Barry K.W."/>
            <person name="Bougher N.L."/>
            <person name="Buchanan P."/>
            <person name="Buyck B."/>
            <person name="Bense V."/>
            <person name="Catcheside P."/>
            <person name="Chovatia M."/>
            <person name="Cooper J."/>
            <person name="Damon W."/>
            <person name="Desjardin D."/>
            <person name="Finy P."/>
            <person name="Geml J."/>
            <person name="Haridas S."/>
            <person name="Hughes K."/>
            <person name="Justo A."/>
            <person name="Karasinski D."/>
            <person name="Kautmanova I."/>
            <person name="Kiss B."/>
            <person name="Kocsube S."/>
            <person name="Kotiranta H."/>
            <person name="LaButti K.M."/>
            <person name="Lechner B.E."/>
            <person name="Liimatainen K."/>
            <person name="Lipzen A."/>
            <person name="Lukacs Z."/>
            <person name="Mihaltcheva S."/>
            <person name="Morgado L.N."/>
            <person name="Niskanen T."/>
            <person name="Noordeloos M.E."/>
            <person name="Ohm R.A."/>
            <person name="Ortiz-Santana B."/>
            <person name="Ovrebo C."/>
            <person name="Racz N."/>
            <person name="Riley R."/>
            <person name="Savchenko A."/>
            <person name="Shiryaev A."/>
            <person name="Soop K."/>
            <person name="Spirin V."/>
            <person name="Szebenyi C."/>
            <person name="Tomsovsky M."/>
            <person name="Tulloss R.E."/>
            <person name="Uehling J."/>
            <person name="Grigoriev I.V."/>
            <person name="Vagvolgyi C."/>
            <person name="Papp T."/>
            <person name="Martin F.M."/>
            <person name="Miettinen O."/>
            <person name="Hibbett D.S."/>
            <person name="Nagy L.G."/>
        </authorList>
    </citation>
    <scope>NUCLEOTIDE SEQUENCE [LARGE SCALE GENOMIC DNA]</scope>
    <source>
        <strain evidence="6 7">OMC1185</strain>
    </source>
</reference>
<dbReference type="CDD" id="cd00067">
    <property type="entry name" value="GAL4"/>
    <property type="match status" value="1"/>
</dbReference>
<evidence type="ECO:0000313" key="6">
    <source>
        <dbReference type="EMBL" id="TFK46992.1"/>
    </source>
</evidence>
<dbReference type="InterPro" id="IPR007219">
    <property type="entry name" value="XnlR_reg_dom"/>
</dbReference>
<dbReference type="GO" id="GO:0008270">
    <property type="term" value="F:zinc ion binding"/>
    <property type="evidence" value="ECO:0007669"/>
    <property type="project" value="InterPro"/>
</dbReference>
<dbReference type="PROSITE" id="PS00463">
    <property type="entry name" value="ZN2_CY6_FUNGAL_1"/>
    <property type="match status" value="1"/>
</dbReference>
<proteinExistence type="predicted"/>
<keyword evidence="7" id="KW-1185">Reference proteome</keyword>
<dbReference type="PROSITE" id="PS50048">
    <property type="entry name" value="ZN2_CY6_FUNGAL_2"/>
    <property type="match status" value="1"/>
</dbReference>
<gene>
    <name evidence="6" type="ORF">OE88DRAFT_1666805</name>
</gene>
<accession>A0A5C3MNN2</accession>
<protein>
    <recommendedName>
        <fullName evidence="5">Zn(2)-C6 fungal-type domain-containing protein</fullName>
    </recommendedName>
</protein>
<feature type="region of interest" description="Disordered" evidence="4">
    <location>
        <begin position="633"/>
        <end position="655"/>
    </location>
</feature>
<dbReference type="InterPro" id="IPR001138">
    <property type="entry name" value="Zn2Cys6_DnaBD"/>
</dbReference>
<dbReference type="AlphaFoldDB" id="A0A5C3MNN2"/>
<keyword evidence="3" id="KW-0539">Nucleus</keyword>
<evidence type="ECO:0000256" key="2">
    <source>
        <dbReference type="ARBA" id="ARBA00022723"/>
    </source>
</evidence>
<dbReference type="GO" id="GO:0006351">
    <property type="term" value="P:DNA-templated transcription"/>
    <property type="evidence" value="ECO:0007669"/>
    <property type="project" value="InterPro"/>
</dbReference>
<dbReference type="OrthoDB" id="424974at2759"/>
<dbReference type="SMART" id="SM00906">
    <property type="entry name" value="Fungal_trans"/>
    <property type="match status" value="1"/>
</dbReference>
<evidence type="ECO:0000259" key="5">
    <source>
        <dbReference type="PROSITE" id="PS50048"/>
    </source>
</evidence>
<dbReference type="GO" id="GO:0000981">
    <property type="term" value="F:DNA-binding transcription factor activity, RNA polymerase II-specific"/>
    <property type="evidence" value="ECO:0007669"/>
    <property type="project" value="InterPro"/>
</dbReference>
<feature type="domain" description="Zn(2)-C6 fungal-type" evidence="5">
    <location>
        <begin position="35"/>
        <end position="64"/>
    </location>
</feature>
<dbReference type="EMBL" id="ML213526">
    <property type="protein sequence ID" value="TFK46992.1"/>
    <property type="molecule type" value="Genomic_DNA"/>
</dbReference>
<organism evidence="6 7">
    <name type="scientific">Heliocybe sulcata</name>
    <dbReference type="NCBI Taxonomy" id="5364"/>
    <lineage>
        <taxon>Eukaryota</taxon>
        <taxon>Fungi</taxon>
        <taxon>Dikarya</taxon>
        <taxon>Basidiomycota</taxon>
        <taxon>Agaricomycotina</taxon>
        <taxon>Agaricomycetes</taxon>
        <taxon>Gloeophyllales</taxon>
        <taxon>Gloeophyllaceae</taxon>
        <taxon>Heliocybe</taxon>
    </lineage>
</organism>
<evidence type="ECO:0000256" key="4">
    <source>
        <dbReference type="SAM" id="MobiDB-lite"/>
    </source>
</evidence>
<keyword evidence="2" id="KW-0479">Metal-binding</keyword>
<dbReference type="InterPro" id="IPR036864">
    <property type="entry name" value="Zn2-C6_fun-type_DNA-bd_sf"/>
</dbReference>
<name>A0A5C3MNN2_9AGAM</name>
<evidence type="ECO:0000256" key="1">
    <source>
        <dbReference type="ARBA" id="ARBA00004123"/>
    </source>
</evidence>
<comment type="subcellular location">
    <subcellularLocation>
        <location evidence="1">Nucleus</location>
    </subcellularLocation>
</comment>
<dbReference type="Proteomes" id="UP000305948">
    <property type="component" value="Unassembled WGS sequence"/>
</dbReference>
<dbReference type="GO" id="GO:0003677">
    <property type="term" value="F:DNA binding"/>
    <property type="evidence" value="ECO:0007669"/>
    <property type="project" value="InterPro"/>
</dbReference>
<dbReference type="InterPro" id="IPR050613">
    <property type="entry name" value="Sec_Metabolite_Reg"/>
</dbReference>
<evidence type="ECO:0000256" key="3">
    <source>
        <dbReference type="ARBA" id="ARBA00023242"/>
    </source>
</evidence>
<dbReference type="GO" id="GO:0005634">
    <property type="term" value="C:nucleus"/>
    <property type="evidence" value="ECO:0007669"/>
    <property type="project" value="UniProtKB-SubCell"/>
</dbReference>
<dbReference type="STRING" id="5364.A0A5C3MNN2"/>
<dbReference type="PANTHER" id="PTHR31001">
    <property type="entry name" value="UNCHARACTERIZED TRANSCRIPTIONAL REGULATORY PROTEIN"/>
    <property type="match status" value="1"/>
</dbReference>
<dbReference type="Pfam" id="PF04082">
    <property type="entry name" value="Fungal_trans"/>
    <property type="match status" value="1"/>
</dbReference>
<dbReference type="CDD" id="cd12148">
    <property type="entry name" value="fungal_TF_MHR"/>
    <property type="match status" value="1"/>
</dbReference>
<evidence type="ECO:0000313" key="7">
    <source>
        <dbReference type="Proteomes" id="UP000305948"/>
    </source>
</evidence>
<dbReference type="PANTHER" id="PTHR31001:SF56">
    <property type="entry name" value="ZN(2)-C6 FUNGAL-TYPE DOMAIN-CONTAINING PROTEIN"/>
    <property type="match status" value="1"/>
</dbReference>
<dbReference type="Gene3D" id="4.10.240.10">
    <property type="entry name" value="Zn(2)-C6 fungal-type DNA-binding domain"/>
    <property type="match status" value="1"/>
</dbReference>